<sequence length="87" mass="10203">MRAFRSKMFTPEHSAEECIRLWPTVMIRVPMSSQDWAFAEKIELQAMRPGWDPSASQLTYMRKLVRSYVSDGVRLDPDFDFSERDGL</sequence>
<dbReference type="RefSeq" id="WP_128151671.1">
    <property type="nucleotide sequence ID" value="NZ_SAVB01000027.1"/>
</dbReference>
<dbReference type="OrthoDB" id="7866188at2"/>
<dbReference type="Proteomes" id="UP000286594">
    <property type="component" value="Unassembled WGS sequence"/>
</dbReference>
<protein>
    <submittedName>
        <fullName evidence="1">Uncharacterized protein</fullName>
    </submittedName>
</protein>
<gene>
    <name evidence="1" type="ORF">EOW65_17675</name>
</gene>
<evidence type="ECO:0000313" key="2">
    <source>
        <dbReference type="Proteomes" id="UP000286594"/>
    </source>
</evidence>
<organism evidence="1 2">
    <name type="scientific">Paenirhodobacter ferrireducens</name>
    <dbReference type="NCBI Taxonomy" id="1215032"/>
    <lineage>
        <taxon>Bacteria</taxon>
        <taxon>Pseudomonadati</taxon>
        <taxon>Pseudomonadota</taxon>
        <taxon>Alphaproteobacteria</taxon>
        <taxon>Rhodobacterales</taxon>
        <taxon>Rhodobacter group</taxon>
        <taxon>Paenirhodobacter</taxon>
    </lineage>
</organism>
<comment type="caution">
    <text evidence="1">The sequence shown here is derived from an EMBL/GenBank/DDBJ whole genome shotgun (WGS) entry which is preliminary data.</text>
</comment>
<evidence type="ECO:0000313" key="1">
    <source>
        <dbReference type="EMBL" id="RWR44974.1"/>
    </source>
</evidence>
<name>A0A443L720_9RHOB</name>
<dbReference type="EMBL" id="SAVB01000027">
    <property type="protein sequence ID" value="RWR44974.1"/>
    <property type="molecule type" value="Genomic_DNA"/>
</dbReference>
<accession>A0A443L720</accession>
<keyword evidence="2" id="KW-1185">Reference proteome</keyword>
<reference evidence="1 2" key="1">
    <citation type="submission" date="2019-01" db="EMBL/GenBank/DDBJ databases">
        <title>Sinorhodobacter populi sp. nov. isolated from the symptomatic bark tissue of Populus euramericana canker.</title>
        <authorList>
            <person name="Xu G."/>
        </authorList>
    </citation>
    <scope>NUCLEOTIDE SEQUENCE [LARGE SCALE GENOMIC DNA]</scope>
    <source>
        <strain evidence="1 2">CCTCC AB2012026</strain>
    </source>
</reference>
<proteinExistence type="predicted"/>
<dbReference type="AlphaFoldDB" id="A0A443L720"/>